<keyword evidence="7 11" id="KW-0067">ATP-binding</keyword>
<proteinExistence type="inferred from homology"/>
<evidence type="ECO:0000313" key="12">
    <source>
        <dbReference type="Proteomes" id="UP000614721"/>
    </source>
</evidence>
<evidence type="ECO:0000256" key="6">
    <source>
        <dbReference type="ARBA" id="ARBA00022741"/>
    </source>
</evidence>
<name>A0ABS0IW41_9GAMM</name>
<dbReference type="InterPro" id="IPR003439">
    <property type="entry name" value="ABC_transporter-like_ATP-bd"/>
</dbReference>
<organism evidence="11 12">
    <name type="scientific">Proteus alimentorum</name>
    <dbReference type="NCBI Taxonomy" id="1973495"/>
    <lineage>
        <taxon>Bacteria</taxon>
        <taxon>Pseudomonadati</taxon>
        <taxon>Pseudomonadota</taxon>
        <taxon>Gammaproteobacteria</taxon>
        <taxon>Enterobacterales</taxon>
        <taxon>Morganellaceae</taxon>
        <taxon>Proteus</taxon>
    </lineage>
</organism>
<evidence type="ECO:0000259" key="10">
    <source>
        <dbReference type="PROSITE" id="PS50893"/>
    </source>
</evidence>
<evidence type="ECO:0000256" key="5">
    <source>
        <dbReference type="ARBA" id="ARBA00022519"/>
    </source>
</evidence>
<evidence type="ECO:0000256" key="1">
    <source>
        <dbReference type="ARBA" id="ARBA00004417"/>
    </source>
</evidence>
<dbReference type="InterPro" id="IPR027417">
    <property type="entry name" value="P-loop_NTPase"/>
</dbReference>
<protein>
    <submittedName>
        <fullName evidence="11">ABC transporter ATP-binding protein</fullName>
    </submittedName>
</protein>
<dbReference type="PANTHER" id="PTHR43297">
    <property type="entry name" value="OLIGOPEPTIDE TRANSPORT ATP-BINDING PROTEIN APPD"/>
    <property type="match status" value="1"/>
</dbReference>
<dbReference type="EMBL" id="JADSJP010000021">
    <property type="protein sequence ID" value="MBG2880215.1"/>
    <property type="molecule type" value="Genomic_DNA"/>
</dbReference>
<dbReference type="InterPro" id="IPR050388">
    <property type="entry name" value="ABC_Ni/Peptide_Import"/>
</dbReference>
<evidence type="ECO:0000256" key="3">
    <source>
        <dbReference type="ARBA" id="ARBA00022448"/>
    </source>
</evidence>
<dbReference type="InterPro" id="IPR017871">
    <property type="entry name" value="ABC_transporter-like_CS"/>
</dbReference>
<sequence>MCSKPVLSVKGLTTVFQQQKSEFIAVNNIALELYAGKITALIGGSGSGKSATALSLMNLVDKPGKVISGEITLLDEVISNKSERQWRNIRGQKIAMIFQEPRSALNPTIKIEKHFAESLSPLWRKKSKTEKRQRYKDILSRLGLSHADELLNKYPFELSGGMCQRIMVGMGLLSEAQVVIADEPTASLDLTTQAAILYEIDRLKSLGIAILLITHDLGIVAQMADNVYVMYQGNIVSSGSVTQLFDEPQHEYTQRLFSTIKQGK</sequence>
<keyword evidence="6" id="KW-0547">Nucleotide-binding</keyword>
<dbReference type="Pfam" id="PF00005">
    <property type="entry name" value="ABC_tran"/>
    <property type="match status" value="1"/>
</dbReference>
<comment type="caution">
    <text evidence="11">The sequence shown here is derived from an EMBL/GenBank/DDBJ whole genome shotgun (WGS) entry which is preliminary data.</text>
</comment>
<dbReference type="Proteomes" id="UP000614721">
    <property type="component" value="Unassembled WGS sequence"/>
</dbReference>
<accession>A0ABS0IW41</accession>
<keyword evidence="9" id="KW-0472">Membrane</keyword>
<dbReference type="PROSITE" id="PS00211">
    <property type="entry name" value="ABC_TRANSPORTER_1"/>
    <property type="match status" value="1"/>
</dbReference>
<keyword evidence="5" id="KW-0997">Cell inner membrane</keyword>
<keyword evidence="12" id="KW-1185">Reference proteome</keyword>
<reference evidence="11 12" key="1">
    <citation type="submission" date="2020-11" db="EMBL/GenBank/DDBJ databases">
        <title>Enhanced detection system for hospital associated transmission using whole genome sequencing surveillance.</title>
        <authorList>
            <person name="Harrison L.H."/>
            <person name="Van Tyne D."/>
            <person name="Marsh J.W."/>
            <person name="Griffith M.P."/>
            <person name="Snyder D.J."/>
            <person name="Cooper V.S."/>
            <person name="Mustapha M."/>
        </authorList>
    </citation>
    <scope>NUCLEOTIDE SEQUENCE [LARGE SCALE GENOMIC DNA]</scope>
    <source>
        <strain evidence="11 12">PR00075</strain>
    </source>
</reference>
<evidence type="ECO:0000313" key="11">
    <source>
        <dbReference type="EMBL" id="MBG2880215.1"/>
    </source>
</evidence>
<keyword evidence="8" id="KW-1278">Translocase</keyword>
<comment type="subcellular location">
    <subcellularLocation>
        <location evidence="1">Cell inner membrane</location>
        <topology evidence="1">Peripheral membrane protein</topology>
    </subcellularLocation>
</comment>
<dbReference type="GO" id="GO:0005524">
    <property type="term" value="F:ATP binding"/>
    <property type="evidence" value="ECO:0007669"/>
    <property type="project" value="UniProtKB-KW"/>
</dbReference>
<dbReference type="InterPro" id="IPR003593">
    <property type="entry name" value="AAA+_ATPase"/>
</dbReference>
<evidence type="ECO:0000256" key="4">
    <source>
        <dbReference type="ARBA" id="ARBA00022475"/>
    </source>
</evidence>
<feature type="domain" description="ABC transporter" evidence="10">
    <location>
        <begin position="7"/>
        <end position="257"/>
    </location>
</feature>
<dbReference type="PANTHER" id="PTHR43297:SF14">
    <property type="entry name" value="ATPASE AAA-TYPE CORE DOMAIN-CONTAINING PROTEIN"/>
    <property type="match status" value="1"/>
</dbReference>
<dbReference type="PROSITE" id="PS50893">
    <property type="entry name" value="ABC_TRANSPORTER_2"/>
    <property type="match status" value="1"/>
</dbReference>
<gene>
    <name evidence="11" type="ORF">I4902_13175</name>
</gene>
<dbReference type="CDD" id="cd03257">
    <property type="entry name" value="ABC_NikE_OppD_transporters"/>
    <property type="match status" value="1"/>
</dbReference>
<dbReference type="SUPFAM" id="SSF52540">
    <property type="entry name" value="P-loop containing nucleoside triphosphate hydrolases"/>
    <property type="match status" value="1"/>
</dbReference>
<evidence type="ECO:0000256" key="2">
    <source>
        <dbReference type="ARBA" id="ARBA00005417"/>
    </source>
</evidence>
<keyword evidence="4" id="KW-1003">Cell membrane</keyword>
<dbReference type="Gene3D" id="3.40.50.300">
    <property type="entry name" value="P-loop containing nucleotide triphosphate hydrolases"/>
    <property type="match status" value="1"/>
</dbReference>
<keyword evidence="3" id="KW-0813">Transport</keyword>
<dbReference type="SMART" id="SM00382">
    <property type="entry name" value="AAA"/>
    <property type="match status" value="1"/>
</dbReference>
<comment type="similarity">
    <text evidence="2">Belongs to the ABC transporter superfamily.</text>
</comment>
<evidence type="ECO:0000256" key="7">
    <source>
        <dbReference type="ARBA" id="ARBA00022840"/>
    </source>
</evidence>
<dbReference type="RefSeq" id="WP_196568779.1">
    <property type="nucleotide sequence ID" value="NZ_JADRYY010000048.1"/>
</dbReference>
<evidence type="ECO:0000256" key="9">
    <source>
        <dbReference type="ARBA" id="ARBA00023136"/>
    </source>
</evidence>
<evidence type="ECO:0000256" key="8">
    <source>
        <dbReference type="ARBA" id="ARBA00022967"/>
    </source>
</evidence>